<dbReference type="SMART" id="SM00978">
    <property type="entry name" value="Tim44"/>
    <property type="match status" value="1"/>
</dbReference>
<comment type="function">
    <text evidence="8">Essential component of the PAM complex, a complex required for the translocation of transit peptide-containing proteins from the inner membrane into the mitochondrial matrix in an ATP-dependent manner. Recruits mitochondrial HSP70 to drive protein translocation into the matrix using ATP as an energy source.</text>
</comment>
<feature type="domain" description="Tim44-like" evidence="12">
    <location>
        <begin position="309"/>
        <end position="461"/>
    </location>
</feature>
<dbReference type="GO" id="GO:0015462">
    <property type="term" value="F:ABC-type protein transporter activity"/>
    <property type="evidence" value="ECO:0007669"/>
    <property type="project" value="UniProtKB-ARBA"/>
</dbReference>
<reference evidence="13 14" key="1">
    <citation type="journal article" date="2021" name="Commun. Biol.">
        <title>The genome of Shorea leprosula (Dipterocarpaceae) highlights the ecological relevance of drought in aseasonal tropical rainforests.</title>
        <authorList>
            <person name="Ng K.K.S."/>
            <person name="Kobayashi M.J."/>
            <person name="Fawcett J.A."/>
            <person name="Hatakeyama M."/>
            <person name="Paape T."/>
            <person name="Ng C.H."/>
            <person name="Ang C.C."/>
            <person name="Tnah L.H."/>
            <person name="Lee C.T."/>
            <person name="Nishiyama T."/>
            <person name="Sese J."/>
            <person name="O'Brien M.J."/>
            <person name="Copetti D."/>
            <person name="Mohd Noor M.I."/>
            <person name="Ong R.C."/>
            <person name="Putra M."/>
            <person name="Sireger I.Z."/>
            <person name="Indrioko S."/>
            <person name="Kosugi Y."/>
            <person name="Izuno A."/>
            <person name="Isagi Y."/>
            <person name="Lee S.L."/>
            <person name="Shimizu K.K."/>
        </authorList>
    </citation>
    <scope>NUCLEOTIDE SEQUENCE [LARGE SCALE GENOMIC DNA]</scope>
    <source>
        <strain evidence="13">214</strain>
    </source>
</reference>
<accession>A0AAV5IIZ4</accession>
<evidence type="ECO:0000313" key="14">
    <source>
        <dbReference type="Proteomes" id="UP001054252"/>
    </source>
</evidence>
<evidence type="ECO:0000259" key="12">
    <source>
        <dbReference type="SMART" id="SM00978"/>
    </source>
</evidence>
<dbReference type="GO" id="GO:0006626">
    <property type="term" value="P:protein targeting to mitochondrion"/>
    <property type="evidence" value="ECO:0007669"/>
    <property type="project" value="UniProtKB-ARBA"/>
</dbReference>
<evidence type="ECO:0000256" key="2">
    <source>
        <dbReference type="ARBA" id="ARBA00009597"/>
    </source>
</evidence>
<evidence type="ECO:0000256" key="7">
    <source>
        <dbReference type="ARBA" id="ARBA00023136"/>
    </source>
</evidence>
<dbReference type="InterPro" id="IPR007379">
    <property type="entry name" value="Tim44-like_dom"/>
</dbReference>
<sequence>MAGRKLVRDLLLARRPLSLHLASQQGSNGRLRLISVNGYSGNRLFSVFNEFSQKVKGEAKSDPEFQKSVKEFKEKAEELKGMKEELKVRTKQTTEQLYKHVDGVWSEAEATAKKVKETFGIGKQESSEYSGAASENGSGTSTQNGGKASFGAGEKEHNESGSADTAETLFGKIKMGISSPKVFQKWREAKVIDIAKKGYDIVKDELSSTPSKRKHLEYTPSPSMGERSTRTDIVILPSQQSRLGKKWEAFKEKMQGHPLFKHISRFGEPVATKSQEIAEDMRERWETSDNPIVHKIQDINESIFQETDAATSFKEICHRDPSFSLPEFVAEVQEAIKPVLNAYMKGDVETLKKYCSPEVIERCKAEHNAYQSHGIFFDNKILHISDVEVRETKMMGTSPIIIVAFQTQQVHCVRDRGGAITEGGKDTIHTVYYAWAMQQVDVEELGELALYPIWKLREMQQMGVQALI</sequence>
<comment type="subcellular location">
    <subcellularLocation>
        <location evidence="1">Mitochondrion inner membrane</location>
    </subcellularLocation>
</comment>
<keyword evidence="7" id="KW-0472">Membrane</keyword>
<evidence type="ECO:0000256" key="8">
    <source>
        <dbReference type="ARBA" id="ARBA00057148"/>
    </source>
</evidence>
<dbReference type="EMBL" id="BPVZ01000017">
    <property type="protein sequence ID" value="GKV01892.1"/>
    <property type="molecule type" value="Genomic_DNA"/>
</dbReference>
<dbReference type="SUPFAM" id="SSF54427">
    <property type="entry name" value="NTF2-like"/>
    <property type="match status" value="1"/>
</dbReference>
<comment type="similarity">
    <text evidence="2">Belongs to the Tim44 family.</text>
</comment>
<dbReference type="GO" id="GO:0030150">
    <property type="term" value="P:protein import into mitochondrial matrix"/>
    <property type="evidence" value="ECO:0007669"/>
    <property type="project" value="TreeGrafter"/>
</dbReference>
<dbReference type="AlphaFoldDB" id="A0AAV5IIZ4"/>
<evidence type="ECO:0000256" key="11">
    <source>
        <dbReference type="SAM" id="MobiDB-lite"/>
    </source>
</evidence>
<dbReference type="FunFam" id="3.10.450.240:FF:000005">
    <property type="entry name" value="Mitochondrial import inner membrane translocase subunit TIM44-2"/>
    <property type="match status" value="1"/>
</dbReference>
<dbReference type="Gene3D" id="3.10.450.240">
    <property type="match status" value="1"/>
</dbReference>
<dbReference type="GO" id="GO:0051087">
    <property type="term" value="F:protein-folding chaperone binding"/>
    <property type="evidence" value="ECO:0007669"/>
    <property type="project" value="TreeGrafter"/>
</dbReference>
<feature type="coiled-coil region" evidence="10">
    <location>
        <begin position="69"/>
        <end position="96"/>
    </location>
</feature>
<dbReference type="PANTHER" id="PTHR10721">
    <property type="entry name" value="MITOCHONDRIAL IMPORT INNER MEMBRANE TRANSLOCASE SUBUNIT TIM44"/>
    <property type="match status" value="1"/>
</dbReference>
<keyword evidence="4" id="KW-0809">Transit peptide</keyword>
<keyword evidence="14" id="KW-1185">Reference proteome</keyword>
<evidence type="ECO:0000256" key="4">
    <source>
        <dbReference type="ARBA" id="ARBA00022946"/>
    </source>
</evidence>
<evidence type="ECO:0000256" key="10">
    <source>
        <dbReference type="SAM" id="Coils"/>
    </source>
</evidence>
<dbReference type="Pfam" id="PF04280">
    <property type="entry name" value="Tim44"/>
    <property type="match status" value="1"/>
</dbReference>
<name>A0AAV5IIZ4_9ROSI</name>
<evidence type="ECO:0000256" key="9">
    <source>
        <dbReference type="ARBA" id="ARBA00063640"/>
    </source>
</evidence>
<evidence type="ECO:0000256" key="1">
    <source>
        <dbReference type="ARBA" id="ARBA00004273"/>
    </source>
</evidence>
<keyword evidence="5 10" id="KW-0175">Coiled coil</keyword>
<comment type="caution">
    <text evidence="13">The sequence shown here is derived from an EMBL/GenBank/DDBJ whole genome shotgun (WGS) entry which is preliminary data.</text>
</comment>
<protein>
    <recommendedName>
        <fullName evidence="12">Tim44-like domain-containing protein</fullName>
    </recommendedName>
</protein>
<dbReference type="InterPro" id="IPR039544">
    <property type="entry name" value="Tim44-like"/>
</dbReference>
<dbReference type="Proteomes" id="UP001054252">
    <property type="component" value="Unassembled WGS sequence"/>
</dbReference>
<keyword evidence="6" id="KW-0496">Mitochondrion</keyword>
<gene>
    <name evidence="13" type="ORF">SLEP1_g14405</name>
</gene>
<feature type="compositionally biased region" description="Polar residues" evidence="11">
    <location>
        <begin position="127"/>
        <end position="146"/>
    </location>
</feature>
<comment type="subunit">
    <text evidence="9">Probable component of the PAM complex at least composed of a mitochondrial HSP70 protein, TIMM44 and TIMM14. The complex interacts with the TIMM23 component of the TIM17:23 complex.</text>
</comment>
<evidence type="ECO:0000256" key="6">
    <source>
        <dbReference type="ARBA" id="ARBA00023128"/>
    </source>
</evidence>
<evidence type="ECO:0000256" key="3">
    <source>
        <dbReference type="ARBA" id="ARBA00022792"/>
    </source>
</evidence>
<dbReference type="InterPro" id="IPR032710">
    <property type="entry name" value="NTF2-like_dom_sf"/>
</dbReference>
<keyword evidence="3" id="KW-0999">Mitochondrion inner membrane</keyword>
<feature type="region of interest" description="Disordered" evidence="11">
    <location>
        <begin position="125"/>
        <end position="163"/>
    </location>
</feature>
<dbReference type="PANTHER" id="PTHR10721:SF1">
    <property type="entry name" value="MITOCHONDRIAL IMPORT INNER MEMBRANE TRANSLOCASE SUBUNIT TIM44"/>
    <property type="match status" value="1"/>
</dbReference>
<proteinExistence type="inferred from homology"/>
<organism evidence="13 14">
    <name type="scientific">Rubroshorea leprosula</name>
    <dbReference type="NCBI Taxonomy" id="152421"/>
    <lineage>
        <taxon>Eukaryota</taxon>
        <taxon>Viridiplantae</taxon>
        <taxon>Streptophyta</taxon>
        <taxon>Embryophyta</taxon>
        <taxon>Tracheophyta</taxon>
        <taxon>Spermatophyta</taxon>
        <taxon>Magnoliopsida</taxon>
        <taxon>eudicotyledons</taxon>
        <taxon>Gunneridae</taxon>
        <taxon>Pentapetalae</taxon>
        <taxon>rosids</taxon>
        <taxon>malvids</taxon>
        <taxon>Malvales</taxon>
        <taxon>Dipterocarpaceae</taxon>
        <taxon>Rubroshorea</taxon>
    </lineage>
</organism>
<evidence type="ECO:0000313" key="13">
    <source>
        <dbReference type="EMBL" id="GKV01892.1"/>
    </source>
</evidence>
<dbReference type="GO" id="GO:0005744">
    <property type="term" value="C:TIM23 mitochondrial import inner membrane translocase complex"/>
    <property type="evidence" value="ECO:0007669"/>
    <property type="project" value="UniProtKB-ARBA"/>
</dbReference>
<evidence type="ECO:0000256" key="5">
    <source>
        <dbReference type="ARBA" id="ARBA00023054"/>
    </source>
</evidence>